<evidence type="ECO:0000256" key="1">
    <source>
        <dbReference type="SAM" id="MobiDB-lite"/>
    </source>
</evidence>
<reference evidence="3" key="1">
    <citation type="journal article" date="2007" name="Plant Cell">
        <title>Dothideomycete-plant interactions illuminated by genome sequencing and EST analysis of the wheat pathogen Stagonospora nodorum.</title>
        <authorList>
            <person name="Hane J.K."/>
            <person name="Lowe R.G."/>
            <person name="Solomon P.S."/>
            <person name="Tan K.C."/>
            <person name="Schoch C.L."/>
            <person name="Spatafora J.W."/>
            <person name="Crous P.W."/>
            <person name="Kodira C."/>
            <person name="Birren B.W."/>
            <person name="Galagan J.E."/>
            <person name="Torriani S.F."/>
            <person name="McDonald B.A."/>
            <person name="Oliver R.P."/>
        </authorList>
    </citation>
    <scope>NUCLEOTIDE SEQUENCE [LARGE SCALE GENOMIC DNA]</scope>
    <source>
        <strain evidence="3">SN15 / ATCC MYA-4574 / FGSC 10173</strain>
    </source>
</reference>
<dbReference type="RefSeq" id="XP_001805409.1">
    <property type="nucleotide sequence ID" value="XM_001805357.1"/>
</dbReference>
<dbReference type="HOGENOM" id="CLU_017360_0_0_1"/>
<dbReference type="STRING" id="321614.Q0TZB6"/>
<dbReference type="Proteomes" id="UP000001055">
    <property type="component" value="Unassembled WGS sequence"/>
</dbReference>
<feature type="region of interest" description="Disordered" evidence="1">
    <location>
        <begin position="518"/>
        <end position="569"/>
    </location>
</feature>
<dbReference type="InParanoid" id="Q0TZB6"/>
<feature type="compositionally biased region" description="Basic and acidic residues" evidence="1">
    <location>
        <begin position="459"/>
        <end position="471"/>
    </location>
</feature>
<sequence>MSLRDMYAAFLANPSTGALAANATLHYITTLTSISDATAIIKHLSVQEKLLKKKSEKILDAIAGQHALSIDVDTTIEFQNGGGAYLPGLDDNFVSDRTVTFPMIHKVHFDGAGKITRIRLYWDQGALLKQIDVIGARSRNWPIRESQEQSKLIASTAAAVAQPDSEPASRRSTTSRGADEVSIASRSRGSTNNAMNDPHASLSLFQNRSIDEDDESQDSRPIAPRAQSAKPPPREYSELFVGENSASPSPSPQKIPVKAGSGKNYKASRLFEEDEDDDTAAVKGPGVKTNPKKYEHFTFGDGPEEDSSKVRSTARAQSQSKGQANWNFEDFATPAKTKTKTQPQAVRHFGWSDDEVGPFYQPEMLEVASVSLLPLETSPVRRPVVHKARPDADPHFEFVDDGTPEGQRKLASTKGRTSNKGMGLYQDHVMGTTAGDADDAPYDDDQRPLSDVTHNIKNENRKKDFGAHWDMNDESPAAKNAPPKKPSVDHKATKTNWSLYQNSPETRAGINVAGNGMGTRKGAESFSLFDESPGKKENNATNKQGTSRGIVTQGDGMGGKKGTESFWDF</sequence>
<organism evidence="2 3">
    <name type="scientific">Phaeosphaeria nodorum (strain SN15 / ATCC MYA-4574 / FGSC 10173)</name>
    <name type="common">Glume blotch fungus</name>
    <name type="synonym">Parastagonospora nodorum</name>
    <dbReference type="NCBI Taxonomy" id="321614"/>
    <lineage>
        <taxon>Eukaryota</taxon>
        <taxon>Fungi</taxon>
        <taxon>Dikarya</taxon>
        <taxon>Ascomycota</taxon>
        <taxon>Pezizomycotina</taxon>
        <taxon>Dothideomycetes</taxon>
        <taxon>Pleosporomycetidae</taxon>
        <taxon>Pleosporales</taxon>
        <taxon>Pleosporineae</taxon>
        <taxon>Phaeosphaeriaceae</taxon>
        <taxon>Parastagonospora</taxon>
    </lineage>
</organism>
<evidence type="ECO:0000313" key="2">
    <source>
        <dbReference type="EMBL" id="EAT77477.1"/>
    </source>
</evidence>
<gene>
    <name evidence="2" type="ORF">SNOG_15252</name>
</gene>
<dbReference type="VEuPathDB" id="FungiDB:JI435_152520"/>
<proteinExistence type="predicted"/>
<feature type="compositionally biased region" description="Polar residues" evidence="1">
    <location>
        <begin position="539"/>
        <end position="550"/>
    </location>
</feature>
<dbReference type="InterPro" id="IPR032710">
    <property type="entry name" value="NTF2-like_dom_sf"/>
</dbReference>
<feature type="region of interest" description="Disordered" evidence="1">
    <location>
        <begin position="459"/>
        <end position="495"/>
    </location>
</feature>
<dbReference type="EMBL" id="CH445360">
    <property type="protein sequence ID" value="EAT77477.1"/>
    <property type="molecule type" value="Genomic_DNA"/>
</dbReference>
<feature type="compositionally biased region" description="Low complexity" evidence="1">
    <location>
        <begin position="332"/>
        <end position="345"/>
    </location>
</feature>
<dbReference type="OMA" id="GKTGRNW"/>
<accession>Q0TZB6</accession>
<protein>
    <submittedName>
        <fullName evidence="2">Uncharacterized protein</fullName>
    </submittedName>
</protein>
<feature type="region of interest" description="Disordered" evidence="1">
    <location>
        <begin position="392"/>
        <end position="424"/>
    </location>
</feature>
<feature type="compositionally biased region" description="Polar residues" evidence="1">
    <location>
        <begin position="310"/>
        <end position="326"/>
    </location>
</feature>
<evidence type="ECO:0000313" key="3">
    <source>
        <dbReference type="Proteomes" id="UP000001055"/>
    </source>
</evidence>
<name>Q0TZB6_PHANO</name>
<dbReference type="GeneID" id="5982337"/>
<feature type="compositionally biased region" description="Polar residues" evidence="1">
    <location>
        <begin position="184"/>
        <end position="195"/>
    </location>
</feature>
<dbReference type="KEGG" id="pno:SNOG_15252"/>
<feature type="region of interest" description="Disordered" evidence="1">
    <location>
        <begin position="155"/>
        <end position="346"/>
    </location>
</feature>
<dbReference type="AlphaFoldDB" id="Q0TZB6"/>
<dbReference type="SUPFAM" id="SSF54427">
    <property type="entry name" value="NTF2-like"/>
    <property type="match status" value="1"/>
</dbReference>
<dbReference type="eggNOG" id="ENOG502RU2N">
    <property type="taxonomic scope" value="Eukaryota"/>
</dbReference>